<dbReference type="PANTHER" id="PTHR34322">
    <property type="entry name" value="TRANSPOSASE, Y1_TNP DOMAIN-CONTAINING"/>
    <property type="match status" value="1"/>
</dbReference>
<organism evidence="2 3">
    <name type="scientific">Halorhodospira halochloris</name>
    <name type="common">Ectothiorhodospira halochloris</name>
    <dbReference type="NCBI Taxonomy" id="1052"/>
    <lineage>
        <taxon>Bacteria</taxon>
        <taxon>Pseudomonadati</taxon>
        <taxon>Pseudomonadota</taxon>
        <taxon>Gammaproteobacteria</taxon>
        <taxon>Chromatiales</taxon>
        <taxon>Ectothiorhodospiraceae</taxon>
        <taxon>Halorhodospira</taxon>
    </lineage>
</organism>
<gene>
    <name evidence="2" type="ORF">HH1059_02890</name>
</gene>
<dbReference type="GO" id="GO:0006313">
    <property type="term" value="P:DNA transposition"/>
    <property type="evidence" value="ECO:0007669"/>
    <property type="project" value="InterPro"/>
</dbReference>
<protein>
    <submittedName>
        <fullName evidence="2">Transposase and inactivated derivatives</fullName>
    </submittedName>
</protein>
<dbReference type="SUPFAM" id="SSF143422">
    <property type="entry name" value="Transposase IS200-like"/>
    <property type="match status" value="1"/>
</dbReference>
<dbReference type="PANTHER" id="PTHR34322:SF2">
    <property type="entry name" value="TRANSPOSASE IS200-LIKE DOMAIN-CONTAINING PROTEIN"/>
    <property type="match status" value="1"/>
</dbReference>
<feature type="domain" description="Transposase IS200-like" evidence="1">
    <location>
        <begin position="12"/>
        <end position="187"/>
    </location>
</feature>
<proteinExistence type="predicted"/>
<dbReference type="InterPro" id="IPR002686">
    <property type="entry name" value="Transposase_17"/>
</dbReference>
<dbReference type="GO" id="GO:0004803">
    <property type="term" value="F:transposase activity"/>
    <property type="evidence" value="ECO:0007669"/>
    <property type="project" value="InterPro"/>
</dbReference>
<dbReference type="SMART" id="SM01321">
    <property type="entry name" value="Y1_Tnp"/>
    <property type="match status" value="1"/>
</dbReference>
<dbReference type="Gene3D" id="3.30.70.1290">
    <property type="entry name" value="Transposase IS200-like"/>
    <property type="match status" value="1"/>
</dbReference>
<dbReference type="Proteomes" id="UP000218890">
    <property type="component" value="Chromosome"/>
</dbReference>
<dbReference type="KEGG" id="hhk:HH1059_02890"/>
<dbReference type="AlphaFoldDB" id="A0A120MZE9"/>
<keyword evidence="3" id="KW-1185">Reference proteome</keyword>
<dbReference type="OrthoDB" id="9814067at2"/>
<name>A0A120MZE9_HALHR</name>
<reference evidence="2" key="1">
    <citation type="submission" date="2016-02" db="EMBL/GenBank/DDBJ databases">
        <title>Halorhodospira halochloris DSM-1059 complete genome, version 2.</title>
        <authorList>
            <person name="Tsukatani Y."/>
        </authorList>
    </citation>
    <scope>NUCLEOTIDE SEQUENCE</scope>
    <source>
        <strain evidence="2">DSM 1059</strain>
    </source>
</reference>
<evidence type="ECO:0000259" key="1">
    <source>
        <dbReference type="SMART" id="SM01321"/>
    </source>
</evidence>
<sequence>MPRPRCDQISLSSTPFYHVVSRCVRRSYLCGQDYVTGKCYKHRQQFIEERIRLLSSIFAVEIVTYAIMANHYHIVVKIDQDQANSWSNEDVIKRWRCLFKGPLLVQRYLAKKQLDELETAQVAELAGCYRERLGSLSWFMKCLNEPIARKANKEDQCSGHFWESRFKSQALLNDAALLSCMAYVDLNPVRANAASTPESSEHTGLRERLEPRFNLQQAVREQLDTGSLLRFEVPLKPLLKFKSSTVEAANSDNCDTIEHSRIAKPNPVSRGLATDQDALQKDYKLGIPCSFDDYLKLVDFSGRAIRPHKKGALAHSLPPILQRLGIADKQWLEQATRFECLYRRRQVGAMTTAQTELVNHQ</sequence>
<evidence type="ECO:0000313" key="3">
    <source>
        <dbReference type="Proteomes" id="UP000218890"/>
    </source>
</evidence>
<accession>A0A120MZE9</accession>
<dbReference type="EMBL" id="AP017372">
    <property type="protein sequence ID" value="BAU56967.1"/>
    <property type="molecule type" value="Genomic_DNA"/>
</dbReference>
<dbReference type="InterPro" id="IPR036515">
    <property type="entry name" value="Transposase_17_sf"/>
</dbReference>
<evidence type="ECO:0000313" key="2">
    <source>
        <dbReference type="EMBL" id="BAU56967.1"/>
    </source>
</evidence>
<dbReference type="GO" id="GO:0003677">
    <property type="term" value="F:DNA binding"/>
    <property type="evidence" value="ECO:0007669"/>
    <property type="project" value="InterPro"/>
</dbReference>
<dbReference type="RefSeq" id="WP_096407474.1">
    <property type="nucleotide sequence ID" value="NZ_AP017372.2"/>
</dbReference>